<accession>A0A0A8ZR64</accession>
<name>A0A0A8ZR64_ARUDO</name>
<organism evidence="2">
    <name type="scientific">Arundo donax</name>
    <name type="common">Giant reed</name>
    <name type="synonym">Donax arundinaceus</name>
    <dbReference type="NCBI Taxonomy" id="35708"/>
    <lineage>
        <taxon>Eukaryota</taxon>
        <taxon>Viridiplantae</taxon>
        <taxon>Streptophyta</taxon>
        <taxon>Embryophyta</taxon>
        <taxon>Tracheophyta</taxon>
        <taxon>Spermatophyta</taxon>
        <taxon>Magnoliopsida</taxon>
        <taxon>Liliopsida</taxon>
        <taxon>Poales</taxon>
        <taxon>Poaceae</taxon>
        <taxon>PACMAD clade</taxon>
        <taxon>Arundinoideae</taxon>
        <taxon>Arundineae</taxon>
        <taxon>Arundo</taxon>
    </lineage>
</organism>
<dbReference type="EMBL" id="GBRH01258650">
    <property type="protein sequence ID" value="JAD39245.1"/>
    <property type="molecule type" value="Transcribed_RNA"/>
</dbReference>
<evidence type="ECO:0000256" key="1">
    <source>
        <dbReference type="SAM" id="MobiDB-lite"/>
    </source>
</evidence>
<feature type="region of interest" description="Disordered" evidence="1">
    <location>
        <begin position="53"/>
        <end position="74"/>
    </location>
</feature>
<dbReference type="AlphaFoldDB" id="A0A0A8ZR64"/>
<reference evidence="2" key="2">
    <citation type="journal article" date="2015" name="Data Brief">
        <title>Shoot transcriptome of the giant reed, Arundo donax.</title>
        <authorList>
            <person name="Barrero R.A."/>
            <person name="Guerrero F.D."/>
            <person name="Moolhuijzen P."/>
            <person name="Goolsby J.A."/>
            <person name="Tidwell J."/>
            <person name="Bellgard S.E."/>
            <person name="Bellgard M.I."/>
        </authorList>
    </citation>
    <scope>NUCLEOTIDE SEQUENCE</scope>
    <source>
        <tissue evidence="2">Shoot tissue taken approximately 20 cm above the soil surface</tissue>
    </source>
</reference>
<reference evidence="2" key="1">
    <citation type="submission" date="2014-09" db="EMBL/GenBank/DDBJ databases">
        <authorList>
            <person name="Magalhaes I.L.F."/>
            <person name="Oliveira U."/>
            <person name="Santos F.R."/>
            <person name="Vidigal T.H.D.A."/>
            <person name="Brescovit A.D."/>
            <person name="Santos A.J."/>
        </authorList>
    </citation>
    <scope>NUCLEOTIDE SEQUENCE</scope>
    <source>
        <tissue evidence="2">Shoot tissue taken approximately 20 cm above the soil surface</tissue>
    </source>
</reference>
<evidence type="ECO:0000313" key="2">
    <source>
        <dbReference type="EMBL" id="JAD39245.1"/>
    </source>
</evidence>
<proteinExistence type="predicted"/>
<sequence>MSIAPMSVHHSVPATSSEPCEPCKKTTHCSKNCFARFPKKLADFRACCATRARGTTSTSGGSVSVAVASPVGAP</sequence>
<protein>
    <submittedName>
        <fullName evidence="2">Uncharacterized protein</fullName>
    </submittedName>
</protein>
<feature type="region of interest" description="Disordered" evidence="1">
    <location>
        <begin position="1"/>
        <end position="23"/>
    </location>
</feature>